<keyword evidence="3" id="KW-1185">Reference proteome</keyword>
<evidence type="ECO:0000256" key="1">
    <source>
        <dbReference type="SAM" id="MobiDB-lite"/>
    </source>
</evidence>
<feature type="region of interest" description="Disordered" evidence="1">
    <location>
        <begin position="80"/>
        <end position="101"/>
    </location>
</feature>
<evidence type="ECO:0000313" key="2">
    <source>
        <dbReference type="EMBL" id="KAF2483814.1"/>
    </source>
</evidence>
<proteinExistence type="predicted"/>
<gene>
    <name evidence="2" type="ORF">BDY17DRAFT_116074</name>
</gene>
<dbReference type="AlphaFoldDB" id="A0A6A6PVP6"/>
<accession>A0A6A6PVP6</accession>
<reference evidence="2" key="1">
    <citation type="journal article" date="2020" name="Stud. Mycol.">
        <title>101 Dothideomycetes genomes: a test case for predicting lifestyles and emergence of pathogens.</title>
        <authorList>
            <person name="Haridas S."/>
            <person name="Albert R."/>
            <person name="Binder M."/>
            <person name="Bloem J."/>
            <person name="Labutti K."/>
            <person name="Salamov A."/>
            <person name="Andreopoulos B."/>
            <person name="Baker S."/>
            <person name="Barry K."/>
            <person name="Bills G."/>
            <person name="Bluhm B."/>
            <person name="Cannon C."/>
            <person name="Castanera R."/>
            <person name="Culley D."/>
            <person name="Daum C."/>
            <person name="Ezra D."/>
            <person name="Gonzalez J."/>
            <person name="Henrissat B."/>
            <person name="Kuo A."/>
            <person name="Liang C."/>
            <person name="Lipzen A."/>
            <person name="Lutzoni F."/>
            <person name="Magnuson J."/>
            <person name="Mondo S."/>
            <person name="Nolan M."/>
            <person name="Ohm R."/>
            <person name="Pangilinan J."/>
            <person name="Park H.-J."/>
            <person name="Ramirez L."/>
            <person name="Alfaro M."/>
            <person name="Sun H."/>
            <person name="Tritt A."/>
            <person name="Yoshinaga Y."/>
            <person name="Zwiers L.-H."/>
            <person name="Turgeon B."/>
            <person name="Goodwin S."/>
            <person name="Spatafora J."/>
            <person name="Crous P."/>
            <person name="Grigoriev I."/>
        </authorList>
    </citation>
    <scope>NUCLEOTIDE SEQUENCE</scope>
    <source>
        <strain evidence="2">CBS 113389</strain>
    </source>
</reference>
<dbReference type="RefSeq" id="XP_033590384.1">
    <property type="nucleotide sequence ID" value="XM_033729251.1"/>
</dbReference>
<protein>
    <submittedName>
        <fullName evidence="2">Uncharacterized protein</fullName>
    </submittedName>
</protein>
<dbReference type="GeneID" id="54470253"/>
<dbReference type="Proteomes" id="UP000799767">
    <property type="component" value="Unassembled WGS sequence"/>
</dbReference>
<sequence length="149" mass="17688">MDRKLSSQGRCRPDYGIPSQSSQFHSAVESDGPRQRYPKRYNGLSRGEWLHHLGWTFQWRTQLRWDVFDLPHGWLHIQQERHHHRHRRRQRPHSHRRRDGLVEHRQLRGSAPEACGVVSWRGDNVEVLQSICGSFCRLSTILRPSRAVC</sequence>
<organism evidence="2 3">
    <name type="scientific">Neohortaea acidophila</name>
    <dbReference type="NCBI Taxonomy" id="245834"/>
    <lineage>
        <taxon>Eukaryota</taxon>
        <taxon>Fungi</taxon>
        <taxon>Dikarya</taxon>
        <taxon>Ascomycota</taxon>
        <taxon>Pezizomycotina</taxon>
        <taxon>Dothideomycetes</taxon>
        <taxon>Dothideomycetidae</taxon>
        <taxon>Mycosphaerellales</taxon>
        <taxon>Teratosphaeriaceae</taxon>
        <taxon>Neohortaea</taxon>
    </lineage>
</organism>
<name>A0A6A6PVP6_9PEZI</name>
<dbReference type="EMBL" id="MU001634">
    <property type="protein sequence ID" value="KAF2483814.1"/>
    <property type="molecule type" value="Genomic_DNA"/>
</dbReference>
<feature type="region of interest" description="Disordered" evidence="1">
    <location>
        <begin position="1"/>
        <end position="36"/>
    </location>
</feature>
<evidence type="ECO:0000313" key="3">
    <source>
        <dbReference type="Proteomes" id="UP000799767"/>
    </source>
</evidence>
<feature type="compositionally biased region" description="Basic residues" evidence="1">
    <location>
        <begin position="81"/>
        <end position="98"/>
    </location>
</feature>